<reference evidence="3" key="1">
    <citation type="journal article" date="2023" name="Mol. Phylogenet. Evol.">
        <title>Genome-scale phylogeny and comparative genomics of the fungal order Sordariales.</title>
        <authorList>
            <person name="Hensen N."/>
            <person name="Bonometti L."/>
            <person name="Westerberg I."/>
            <person name="Brannstrom I.O."/>
            <person name="Guillou S."/>
            <person name="Cros-Aarteil S."/>
            <person name="Calhoun S."/>
            <person name="Haridas S."/>
            <person name="Kuo A."/>
            <person name="Mondo S."/>
            <person name="Pangilinan J."/>
            <person name="Riley R."/>
            <person name="LaButti K."/>
            <person name="Andreopoulos B."/>
            <person name="Lipzen A."/>
            <person name="Chen C."/>
            <person name="Yan M."/>
            <person name="Daum C."/>
            <person name="Ng V."/>
            <person name="Clum A."/>
            <person name="Steindorff A."/>
            <person name="Ohm R.A."/>
            <person name="Martin F."/>
            <person name="Silar P."/>
            <person name="Natvig D.O."/>
            <person name="Lalanne C."/>
            <person name="Gautier V."/>
            <person name="Ament-Velasquez S.L."/>
            <person name="Kruys A."/>
            <person name="Hutchinson M.I."/>
            <person name="Powell A.J."/>
            <person name="Barry K."/>
            <person name="Miller A.N."/>
            <person name="Grigoriev I.V."/>
            <person name="Debuchy R."/>
            <person name="Gladieux P."/>
            <person name="Hiltunen Thoren M."/>
            <person name="Johannesson H."/>
        </authorList>
    </citation>
    <scope>NUCLEOTIDE SEQUENCE [LARGE SCALE GENOMIC DNA]</scope>
    <source>
        <strain evidence="3">CBS 340.73</strain>
    </source>
</reference>
<dbReference type="Proteomes" id="UP001303473">
    <property type="component" value="Unassembled WGS sequence"/>
</dbReference>
<organism evidence="2 3">
    <name type="scientific">Diplogelasinospora grovesii</name>
    <dbReference type="NCBI Taxonomy" id="303347"/>
    <lineage>
        <taxon>Eukaryota</taxon>
        <taxon>Fungi</taxon>
        <taxon>Dikarya</taxon>
        <taxon>Ascomycota</taxon>
        <taxon>Pezizomycotina</taxon>
        <taxon>Sordariomycetes</taxon>
        <taxon>Sordariomycetidae</taxon>
        <taxon>Sordariales</taxon>
        <taxon>Diplogelasinosporaceae</taxon>
        <taxon>Diplogelasinospora</taxon>
    </lineage>
</organism>
<keyword evidence="3" id="KW-1185">Reference proteome</keyword>
<feature type="compositionally biased region" description="Acidic residues" evidence="1">
    <location>
        <begin position="60"/>
        <end position="72"/>
    </location>
</feature>
<evidence type="ECO:0000313" key="2">
    <source>
        <dbReference type="EMBL" id="KAK3941422.1"/>
    </source>
</evidence>
<protein>
    <submittedName>
        <fullName evidence="2">Uncharacterized protein</fullName>
    </submittedName>
</protein>
<evidence type="ECO:0000256" key="1">
    <source>
        <dbReference type="SAM" id="MobiDB-lite"/>
    </source>
</evidence>
<dbReference type="EMBL" id="MU853783">
    <property type="protein sequence ID" value="KAK3941422.1"/>
    <property type="molecule type" value="Genomic_DNA"/>
</dbReference>
<feature type="region of interest" description="Disordered" evidence="1">
    <location>
        <begin position="1"/>
        <end position="85"/>
    </location>
</feature>
<sequence>MCGITRQHLPDADTATAPLRCSRVSKDSPASTQAHRVSPSPSLDLPSSQQTSYNHLPDAPADEVDELSELSETEDRLSNATRSTKFQRSSKIVKKKFKVRVDDVNHSTKFTNDYPRPESGSVITNVMGGINDINTSIAQVRVGLDMVVGDRNTQEGHTECPWAEQAAIKWCCKAGSQSSRQYVHRLECTPCPGQVYTWGWDCRQTPYILQCCAGPIVQ</sequence>
<comment type="caution">
    <text evidence="2">The sequence shown here is derived from an EMBL/GenBank/DDBJ whole genome shotgun (WGS) entry which is preliminary data.</text>
</comment>
<dbReference type="AlphaFoldDB" id="A0AAN6N911"/>
<feature type="compositionally biased region" description="Low complexity" evidence="1">
    <location>
        <begin position="38"/>
        <end position="48"/>
    </location>
</feature>
<gene>
    <name evidence="2" type="ORF">QBC46DRAFT_407301</name>
</gene>
<proteinExistence type="predicted"/>
<name>A0AAN6N911_9PEZI</name>
<evidence type="ECO:0000313" key="3">
    <source>
        <dbReference type="Proteomes" id="UP001303473"/>
    </source>
</evidence>
<accession>A0AAN6N911</accession>